<sequence length="387" mass="41151">MQAIVNGEIWTMHGPRLRQGTVLIDDGKIIAVGENLAIPCGSEIYNAAGMVVVPGFIDAHTHLGILEEIYEEGDDLNEITDPITPHLRALDAINPMDLAFQDALHAGVTTVVTGPGSANILGGEMVAMKTCGSVVDDMVVSCPVGLKAALGENPKRVYGPNKKTPVTRMASAALLRDVLVRGQQYLEKQSRALTGKTEPPEQDLKLESVARVIRREIPLRVHAHRADDIMTALRIGREFNLRLVIEHCTEGHLVADRLAAAGVPAVVGPVLINRAKVELMGRSLKTAAALAARGVSFAIMTDHPVVPVQYLLISAGLTTRGGLSEEQAMSAITIGAARVLGLEERIGSIAPGKDADIVLLSGHPFYLGTVVNGVYIGGKLIKVSNNH</sequence>
<dbReference type="InterPro" id="IPR011059">
    <property type="entry name" value="Metal-dep_hydrolase_composite"/>
</dbReference>
<evidence type="ECO:0000313" key="3">
    <source>
        <dbReference type="Proteomes" id="UP000798488"/>
    </source>
</evidence>
<protein>
    <recommendedName>
        <fullName evidence="1">Amidohydrolase-related domain-containing protein</fullName>
    </recommendedName>
</protein>
<organism evidence="2 3">
    <name type="scientific">Sporotomaculum syntrophicum</name>
    <dbReference type="NCBI Taxonomy" id="182264"/>
    <lineage>
        <taxon>Bacteria</taxon>
        <taxon>Bacillati</taxon>
        <taxon>Bacillota</taxon>
        <taxon>Clostridia</taxon>
        <taxon>Eubacteriales</taxon>
        <taxon>Desulfallaceae</taxon>
        <taxon>Sporotomaculum</taxon>
    </lineage>
</organism>
<keyword evidence="3" id="KW-1185">Reference proteome</keyword>
<dbReference type="OrthoDB" id="9802793at2"/>
<feature type="domain" description="Amidohydrolase-related" evidence="1">
    <location>
        <begin position="51"/>
        <end position="380"/>
    </location>
</feature>
<accession>A0A9D2WRV5</accession>
<gene>
    <name evidence="2" type="ORF">SPSYN_01604</name>
</gene>
<dbReference type="SUPFAM" id="SSF51556">
    <property type="entry name" value="Metallo-dependent hydrolases"/>
    <property type="match status" value="1"/>
</dbReference>
<dbReference type="CDD" id="cd01309">
    <property type="entry name" value="Met_dep_hydrolase_C"/>
    <property type="match status" value="1"/>
</dbReference>
<dbReference type="Proteomes" id="UP000798488">
    <property type="component" value="Unassembled WGS sequence"/>
</dbReference>
<dbReference type="EMBL" id="LSRS01000003">
    <property type="protein sequence ID" value="KAF1085462.1"/>
    <property type="molecule type" value="Genomic_DNA"/>
</dbReference>
<dbReference type="Pfam" id="PF01979">
    <property type="entry name" value="Amidohydro_1"/>
    <property type="match status" value="1"/>
</dbReference>
<proteinExistence type="predicted"/>
<reference evidence="2" key="1">
    <citation type="submission" date="2016-02" db="EMBL/GenBank/DDBJ databases">
        <title>Draft Genome Sequence of Sporotomaculum syntrophicum Strain FB, a Syntrophic Benzoate Degrader.</title>
        <authorList>
            <person name="Nobu M.K."/>
            <person name="Narihiro T."/>
            <person name="Qiu Y.-L."/>
            <person name="Ohashi A."/>
            <person name="Liu W.-T."/>
            <person name="Yuji S."/>
        </authorList>
    </citation>
    <scope>NUCLEOTIDE SEQUENCE</scope>
    <source>
        <strain evidence="2">FB</strain>
    </source>
</reference>
<dbReference type="InterPro" id="IPR006680">
    <property type="entry name" value="Amidohydro-rel"/>
</dbReference>
<dbReference type="PANTHER" id="PTHR43135">
    <property type="entry name" value="ALPHA-D-RIBOSE 1-METHYLPHOSPHONATE 5-TRIPHOSPHATE DIPHOSPHATASE"/>
    <property type="match status" value="1"/>
</dbReference>
<comment type="caution">
    <text evidence="2">The sequence shown here is derived from an EMBL/GenBank/DDBJ whole genome shotgun (WGS) entry which is preliminary data.</text>
</comment>
<name>A0A9D2WRV5_9FIRM</name>
<dbReference type="AlphaFoldDB" id="A0A9D2WRV5"/>
<dbReference type="PANTHER" id="PTHR43135:SF3">
    <property type="entry name" value="ALPHA-D-RIBOSE 1-METHYLPHOSPHONATE 5-TRIPHOSPHATE DIPHOSPHATASE"/>
    <property type="match status" value="1"/>
</dbReference>
<dbReference type="InterPro" id="IPR051781">
    <property type="entry name" value="Metallo-dep_Hydrolase"/>
</dbReference>
<dbReference type="Gene3D" id="3.20.20.140">
    <property type="entry name" value="Metal-dependent hydrolases"/>
    <property type="match status" value="1"/>
</dbReference>
<dbReference type="GO" id="GO:0016810">
    <property type="term" value="F:hydrolase activity, acting on carbon-nitrogen (but not peptide) bonds"/>
    <property type="evidence" value="ECO:0007669"/>
    <property type="project" value="InterPro"/>
</dbReference>
<evidence type="ECO:0000259" key="1">
    <source>
        <dbReference type="Pfam" id="PF01979"/>
    </source>
</evidence>
<dbReference type="SUPFAM" id="SSF51338">
    <property type="entry name" value="Composite domain of metallo-dependent hydrolases"/>
    <property type="match status" value="1"/>
</dbReference>
<dbReference type="RefSeq" id="WP_161821921.1">
    <property type="nucleotide sequence ID" value="NZ_LSRS01000003.1"/>
</dbReference>
<evidence type="ECO:0000313" key="2">
    <source>
        <dbReference type="EMBL" id="KAF1085462.1"/>
    </source>
</evidence>
<dbReference type="InterPro" id="IPR032466">
    <property type="entry name" value="Metal_Hydrolase"/>
</dbReference>